<dbReference type="AlphaFoldDB" id="A0A383D9Y1"/>
<dbReference type="EMBL" id="UINC01215565">
    <property type="protein sequence ID" value="SVE41306.1"/>
    <property type="molecule type" value="Genomic_DNA"/>
</dbReference>
<sequence>MVFLFAPPNKNGEDPCGFGWAGCKYPVLVDSDEPMTTYSHGGSGVGGGSFLMVIPEERVVILITKPNTSAENIFTLYQIVCNV</sequence>
<name>A0A383D9Y1_9ZZZZ</name>
<proteinExistence type="predicted"/>
<reference evidence="1" key="1">
    <citation type="submission" date="2018-05" db="EMBL/GenBank/DDBJ databases">
        <authorList>
            <person name="Lanie J.A."/>
            <person name="Ng W.-L."/>
            <person name="Kazmierczak K.M."/>
            <person name="Andrzejewski T.M."/>
            <person name="Davidsen T.M."/>
            <person name="Wayne K.J."/>
            <person name="Tettelin H."/>
            <person name="Glass J.I."/>
            <person name="Rusch D."/>
            <person name="Podicherti R."/>
            <person name="Tsui H.-C.T."/>
            <person name="Winkler M.E."/>
        </authorList>
    </citation>
    <scope>NUCLEOTIDE SEQUENCE</scope>
</reference>
<organism evidence="1">
    <name type="scientific">marine metagenome</name>
    <dbReference type="NCBI Taxonomy" id="408172"/>
    <lineage>
        <taxon>unclassified sequences</taxon>
        <taxon>metagenomes</taxon>
        <taxon>ecological metagenomes</taxon>
    </lineage>
</organism>
<accession>A0A383D9Y1</accession>
<evidence type="ECO:0000313" key="1">
    <source>
        <dbReference type="EMBL" id="SVE41306.1"/>
    </source>
</evidence>
<gene>
    <name evidence="1" type="ORF">METZ01_LOCUS494160</name>
</gene>
<dbReference type="SUPFAM" id="SSF56601">
    <property type="entry name" value="beta-lactamase/transpeptidase-like"/>
    <property type="match status" value="1"/>
</dbReference>
<protein>
    <submittedName>
        <fullName evidence="1">Uncharacterized protein</fullName>
    </submittedName>
</protein>
<dbReference type="InterPro" id="IPR012338">
    <property type="entry name" value="Beta-lactam/transpept-like"/>
</dbReference>